<feature type="transmembrane region" description="Helical" evidence="7">
    <location>
        <begin position="135"/>
        <end position="154"/>
    </location>
</feature>
<protein>
    <submittedName>
        <fullName evidence="10">Alcohol dehydrogenase zinc-binding domain protein</fullName>
    </submittedName>
</protein>
<evidence type="ECO:0000256" key="1">
    <source>
        <dbReference type="ARBA" id="ARBA00001947"/>
    </source>
</evidence>
<dbReference type="EMBL" id="LCFB01000007">
    <property type="protein sequence ID" value="KKS85438.1"/>
    <property type="molecule type" value="Genomic_DNA"/>
</dbReference>
<dbReference type="InterPro" id="IPR011032">
    <property type="entry name" value="GroES-like_sf"/>
</dbReference>
<dbReference type="Pfam" id="PF08240">
    <property type="entry name" value="ADH_N"/>
    <property type="match status" value="1"/>
</dbReference>
<evidence type="ECO:0000313" key="10">
    <source>
        <dbReference type="EMBL" id="KKS85438.1"/>
    </source>
</evidence>
<sequence length="320" mass="34561">MKTKAAILYKNNSPLLITEIEIPRINPGQVLVKLHASGICRSQLNEIQGLRGSDPFLPHLLGHEGSGEVVSIGFGVTKVKRGDFVVLSWIKGTGQDIPNAEYRHNSQIINSGPIATFCEYAVVSENCITKISRKIPYDLAALLGCAIATGVGIVRHKLKLTENSTLVVFGVGGIGASVILGARMYRSKKIIAVDISEHALSFAKKNGVSDILLFTDTVVTDIQSLCPGGVDFVVEASGNKIAMEKTVAVLKPHGLAVIAGNIGYTETIRINPFEFIRKILAGNLPVSELITRRIKLQEINEAINDMAKHQMVGRAVIDFK</sequence>
<organism evidence="10 11">
    <name type="scientific">Candidatus Gottesmanbacteria bacterium GW2011_GWA1_43_11</name>
    <dbReference type="NCBI Taxonomy" id="1618436"/>
    <lineage>
        <taxon>Bacteria</taxon>
        <taxon>Candidatus Gottesmaniibacteriota</taxon>
    </lineage>
</organism>
<evidence type="ECO:0000313" key="11">
    <source>
        <dbReference type="Proteomes" id="UP000034543"/>
    </source>
</evidence>
<dbReference type="Gene3D" id="3.40.50.720">
    <property type="entry name" value="NAD(P)-binding Rossmann-like Domain"/>
    <property type="match status" value="1"/>
</dbReference>
<proteinExistence type="inferred from homology"/>
<dbReference type="PANTHER" id="PTHR43350">
    <property type="entry name" value="NAD-DEPENDENT ALCOHOL DEHYDROGENASE"/>
    <property type="match status" value="1"/>
</dbReference>
<dbReference type="Pfam" id="PF00107">
    <property type="entry name" value="ADH_zinc_N"/>
    <property type="match status" value="1"/>
</dbReference>
<feature type="domain" description="Alcohol dehydrogenase-like N-terminal" evidence="9">
    <location>
        <begin position="27"/>
        <end position="132"/>
    </location>
</feature>
<dbReference type="InterPro" id="IPR013149">
    <property type="entry name" value="ADH-like_C"/>
</dbReference>
<evidence type="ECO:0000259" key="9">
    <source>
        <dbReference type="Pfam" id="PF08240"/>
    </source>
</evidence>
<keyword evidence="4 6" id="KW-0862">Zinc</keyword>
<dbReference type="Gene3D" id="3.90.180.10">
    <property type="entry name" value="Medium-chain alcohol dehydrogenases, catalytic domain"/>
    <property type="match status" value="1"/>
</dbReference>
<dbReference type="STRING" id="1618436.UV59_C0007G0021"/>
<dbReference type="InterPro" id="IPR036291">
    <property type="entry name" value="NAD(P)-bd_dom_sf"/>
</dbReference>
<dbReference type="GO" id="GO:0016491">
    <property type="term" value="F:oxidoreductase activity"/>
    <property type="evidence" value="ECO:0007669"/>
    <property type="project" value="UniProtKB-KW"/>
</dbReference>
<dbReference type="PANTHER" id="PTHR43350:SF19">
    <property type="entry name" value="D-GULOSIDE 3-DEHYDROGENASE"/>
    <property type="match status" value="1"/>
</dbReference>
<accession>A0A0G1FEZ6</accession>
<evidence type="ECO:0000259" key="8">
    <source>
        <dbReference type="Pfam" id="PF00107"/>
    </source>
</evidence>
<feature type="transmembrane region" description="Helical" evidence="7">
    <location>
        <begin position="166"/>
        <end position="185"/>
    </location>
</feature>
<feature type="domain" description="Alcohol dehydrogenase-like C-terminal" evidence="8">
    <location>
        <begin position="173"/>
        <end position="278"/>
    </location>
</feature>
<dbReference type="SUPFAM" id="SSF51735">
    <property type="entry name" value="NAD(P)-binding Rossmann-fold domains"/>
    <property type="match status" value="1"/>
</dbReference>
<dbReference type="AlphaFoldDB" id="A0A0G1FEZ6"/>
<dbReference type="SUPFAM" id="SSF50129">
    <property type="entry name" value="GroES-like"/>
    <property type="match status" value="1"/>
</dbReference>
<keyword evidence="5" id="KW-0560">Oxidoreductase</keyword>
<evidence type="ECO:0000256" key="4">
    <source>
        <dbReference type="ARBA" id="ARBA00022833"/>
    </source>
</evidence>
<evidence type="ECO:0000256" key="7">
    <source>
        <dbReference type="SAM" id="Phobius"/>
    </source>
</evidence>
<dbReference type="GO" id="GO:0008270">
    <property type="term" value="F:zinc ion binding"/>
    <property type="evidence" value="ECO:0007669"/>
    <property type="project" value="InterPro"/>
</dbReference>
<dbReference type="PROSITE" id="PS00059">
    <property type="entry name" value="ADH_ZINC"/>
    <property type="match status" value="1"/>
</dbReference>
<evidence type="ECO:0000256" key="5">
    <source>
        <dbReference type="ARBA" id="ARBA00023002"/>
    </source>
</evidence>
<comment type="similarity">
    <text evidence="2 6">Belongs to the zinc-containing alcohol dehydrogenase family.</text>
</comment>
<dbReference type="InterPro" id="IPR002328">
    <property type="entry name" value="ADH_Zn_CS"/>
</dbReference>
<keyword evidence="7" id="KW-0472">Membrane</keyword>
<evidence type="ECO:0000256" key="3">
    <source>
        <dbReference type="ARBA" id="ARBA00022723"/>
    </source>
</evidence>
<dbReference type="InterPro" id="IPR013154">
    <property type="entry name" value="ADH-like_N"/>
</dbReference>
<comment type="cofactor">
    <cofactor evidence="1 6">
        <name>Zn(2+)</name>
        <dbReference type="ChEBI" id="CHEBI:29105"/>
    </cofactor>
</comment>
<comment type="caution">
    <text evidence="10">The sequence shown here is derived from an EMBL/GenBank/DDBJ whole genome shotgun (WGS) entry which is preliminary data.</text>
</comment>
<dbReference type="PATRIC" id="fig|1618436.3.peg.402"/>
<evidence type="ECO:0000256" key="2">
    <source>
        <dbReference type="ARBA" id="ARBA00008072"/>
    </source>
</evidence>
<keyword evidence="7" id="KW-1133">Transmembrane helix</keyword>
<keyword evidence="3 6" id="KW-0479">Metal-binding</keyword>
<reference evidence="10 11" key="1">
    <citation type="journal article" date="2015" name="Nature">
        <title>rRNA introns, odd ribosomes, and small enigmatic genomes across a large radiation of phyla.</title>
        <authorList>
            <person name="Brown C.T."/>
            <person name="Hug L.A."/>
            <person name="Thomas B.C."/>
            <person name="Sharon I."/>
            <person name="Castelle C.J."/>
            <person name="Singh A."/>
            <person name="Wilkins M.J."/>
            <person name="Williams K.H."/>
            <person name="Banfield J.F."/>
        </authorList>
    </citation>
    <scope>NUCLEOTIDE SEQUENCE [LARGE SCALE GENOMIC DNA]</scope>
</reference>
<dbReference type="Proteomes" id="UP000034543">
    <property type="component" value="Unassembled WGS sequence"/>
</dbReference>
<gene>
    <name evidence="10" type="ORF">UV59_C0007G0021</name>
</gene>
<evidence type="ECO:0000256" key="6">
    <source>
        <dbReference type="RuleBase" id="RU361277"/>
    </source>
</evidence>
<name>A0A0G1FEZ6_9BACT</name>
<keyword evidence="7" id="KW-0812">Transmembrane</keyword>